<dbReference type="EMBL" id="CABVLY010000015">
    <property type="protein sequence ID" value="VVU51213.1"/>
    <property type="molecule type" value="Genomic_DNA"/>
</dbReference>
<dbReference type="Gene3D" id="2.60.40.1890">
    <property type="entry name" value="PCu(A)C copper chaperone"/>
    <property type="match status" value="1"/>
</dbReference>
<protein>
    <submittedName>
        <fullName evidence="2">Copper transporter</fullName>
    </submittedName>
</protein>
<feature type="signal peptide" evidence="1">
    <location>
        <begin position="1"/>
        <end position="24"/>
    </location>
</feature>
<keyword evidence="1" id="KW-0732">Signal</keyword>
<organism evidence="2 3">
    <name type="scientific">Burkholderia anthina</name>
    <dbReference type="NCBI Taxonomy" id="179879"/>
    <lineage>
        <taxon>Bacteria</taxon>
        <taxon>Pseudomonadati</taxon>
        <taxon>Pseudomonadota</taxon>
        <taxon>Betaproteobacteria</taxon>
        <taxon>Burkholderiales</taxon>
        <taxon>Burkholderiaceae</taxon>
        <taxon>Burkholderia</taxon>
        <taxon>Burkholderia cepacia complex</taxon>
    </lineage>
</organism>
<evidence type="ECO:0000256" key="1">
    <source>
        <dbReference type="SAM" id="SignalP"/>
    </source>
</evidence>
<dbReference type="InterPro" id="IPR058248">
    <property type="entry name" value="Lxx211020-like"/>
</dbReference>
<dbReference type="InterPro" id="IPR007410">
    <property type="entry name" value="LpqE-like"/>
</dbReference>
<dbReference type="AlphaFoldDB" id="A0A6P2GBZ1"/>
<dbReference type="SUPFAM" id="SSF110087">
    <property type="entry name" value="DR1885-like metal-binding protein"/>
    <property type="match status" value="1"/>
</dbReference>
<feature type="chain" id="PRO_5027037979" evidence="1">
    <location>
        <begin position="25"/>
        <end position="149"/>
    </location>
</feature>
<accession>A0A6P2GBZ1</accession>
<gene>
    <name evidence="2" type="ORF">BAN20980_03934</name>
</gene>
<proteinExistence type="predicted"/>
<dbReference type="InterPro" id="IPR036182">
    <property type="entry name" value="PCuAC_sf"/>
</dbReference>
<evidence type="ECO:0000313" key="2">
    <source>
        <dbReference type="EMBL" id="VVU51213.1"/>
    </source>
</evidence>
<sequence length="149" mass="15760">MMKRSIPAALLSALFALHAPATFAAPAVQADACWIRAMPATVPSSGYFTLKNDGDTPATLTGIDTPAFGMAMLHETQTAGSTAKMVHVDTVEVPAHGTVMFKPKSYHVMLEQPRQNVTPGAKIPFRLHFADGSTVSVTCDAKAPSYTGQ</sequence>
<dbReference type="Proteomes" id="UP000494201">
    <property type="component" value="Unassembled WGS sequence"/>
</dbReference>
<dbReference type="PANTHER" id="PTHR36302">
    <property type="entry name" value="BLR7088 PROTEIN"/>
    <property type="match status" value="1"/>
</dbReference>
<name>A0A6P2GBZ1_9BURK</name>
<dbReference type="Pfam" id="PF04314">
    <property type="entry name" value="PCuAC"/>
    <property type="match status" value="1"/>
</dbReference>
<dbReference type="PANTHER" id="PTHR36302:SF1">
    <property type="entry name" value="COPPER CHAPERONE PCU(A)C"/>
    <property type="match status" value="1"/>
</dbReference>
<evidence type="ECO:0000313" key="3">
    <source>
        <dbReference type="Proteomes" id="UP000494201"/>
    </source>
</evidence>
<reference evidence="2 3" key="1">
    <citation type="submission" date="2019-09" db="EMBL/GenBank/DDBJ databases">
        <authorList>
            <person name="Depoorter E."/>
        </authorList>
    </citation>
    <scope>NUCLEOTIDE SEQUENCE [LARGE SCALE GENOMIC DNA]</scope>
    <source>
        <strain evidence="2">LMG 20980</strain>
    </source>
</reference>